<organism evidence="9 10">
    <name type="scientific">Neocallimastix californiae</name>
    <dbReference type="NCBI Taxonomy" id="1754190"/>
    <lineage>
        <taxon>Eukaryota</taxon>
        <taxon>Fungi</taxon>
        <taxon>Fungi incertae sedis</taxon>
        <taxon>Chytridiomycota</taxon>
        <taxon>Chytridiomycota incertae sedis</taxon>
        <taxon>Neocallimastigomycetes</taxon>
        <taxon>Neocallimastigales</taxon>
        <taxon>Neocallimastigaceae</taxon>
        <taxon>Neocallimastix</taxon>
    </lineage>
</organism>
<evidence type="ECO:0000256" key="2">
    <source>
        <dbReference type="ARBA" id="ARBA00022692"/>
    </source>
</evidence>
<comment type="caution">
    <text evidence="9">The sequence shown here is derived from an EMBL/GenBank/DDBJ whole genome shotgun (WGS) entry which is preliminary data.</text>
</comment>
<keyword evidence="10" id="KW-1185">Reference proteome</keyword>
<sequence length="954" mass="111267">MLILKQTLLFNHILLLLIFLIFYSYKVNARELYNILINKPNIGEGQYLSYYNDITNRYFILNNITDVEVKFSYCNIDPEDGKSLVDLYKSYDSPFLVDKEYAAYFNCTLRELKQSNFDLMVLDERVLFSDNSYIDNTILQTEFSYHRLTDYLISFDVKEEETIKFHDANILKDGYFETENLYGLPYELDFDILYYHNMASNLKDALNVQINDLQNVGNENVSGVVSVGFSDNDELLNFFGEFIRYQYNDIKESDPSTYNLLYLKKELVQSLRNYLISITGTDLDKTLSTSVEEAFNSFMEGKKPLYKGKASFYKSLKEKPNNDIQVRALPENKSALTEKYIVMNRNSLKSKELLEKMALQLTSKEMQHYRAIQLGTIPTFNFEIQNEEVKAYCQTNMEICNLLRSLDPIRIRNVFKKSKFSASFLEDRLVLPLALKQSLVLPNNDILRKTFMNIIDVWNQSFTDKEMEFDFSMIMFMVLNVFTIAVAIYFVVIFVMVYRNRNHPYIKAMSPFLTNFTIFGIIVRILYPYSYNLVTTRFLCRMSSVLNFLVNNLVYLPLFAIILRIYLIFTNASSYSYSRHLHDRKLILYIIIALIISIGVYYEISSFDEFNLTTAGSISINRLMTCMYDFDRHSYYSNIYTLILFVIMIYMTVKVHKLSKKYGDTKFILFIVLLLISSFIFEFGFASFFKTDGASSITPSSMVFFFVHIIVSIITVHYLIGNRLLYLRKHPMRNRRNLFNHKNLNNIHNLIDFIPMRKNETTSFNLYSNDYSNTNSHSNIKDYMTTTTSSSYLKYSSSGLTNMETVGNDNSAPLFSQTFQKYTTENDSSHSSNTSRSPRNSRKESFSSSISSSNKKDNVSNINPYYYNYYSQTKSSSYNNDSTDFFSTPSSHYHSPPNGYNHPLVSFINPHQSTNPTSYSNNNNNTMESFNTLSSHGVNSYNSYSKNSYHQFYL</sequence>
<evidence type="ECO:0000256" key="5">
    <source>
        <dbReference type="ARBA" id="ARBA00023180"/>
    </source>
</evidence>
<dbReference type="PROSITE" id="PS50259">
    <property type="entry name" value="G_PROTEIN_RECEP_F3_4"/>
    <property type="match status" value="1"/>
</dbReference>
<feature type="compositionally biased region" description="Low complexity" evidence="6">
    <location>
        <begin position="823"/>
        <end position="838"/>
    </location>
</feature>
<keyword evidence="5" id="KW-0325">Glycoprotein</keyword>
<feature type="transmembrane region" description="Helical" evidence="7">
    <location>
        <begin position="473"/>
        <end position="498"/>
    </location>
</feature>
<protein>
    <recommendedName>
        <fullName evidence="8">G-protein coupled receptors family 3 profile domain-containing protein</fullName>
    </recommendedName>
</protein>
<evidence type="ECO:0000256" key="6">
    <source>
        <dbReference type="SAM" id="MobiDB-lite"/>
    </source>
</evidence>
<keyword evidence="2 7" id="KW-0812">Transmembrane</keyword>
<evidence type="ECO:0000313" key="10">
    <source>
        <dbReference type="Proteomes" id="UP000193920"/>
    </source>
</evidence>
<dbReference type="Gene3D" id="3.40.190.10">
    <property type="entry name" value="Periplasmic binding protein-like II"/>
    <property type="match status" value="1"/>
</dbReference>
<dbReference type="GO" id="GO:0004930">
    <property type="term" value="F:G protein-coupled receptor activity"/>
    <property type="evidence" value="ECO:0007669"/>
    <property type="project" value="InterPro"/>
</dbReference>
<evidence type="ECO:0000256" key="7">
    <source>
        <dbReference type="SAM" id="Phobius"/>
    </source>
</evidence>
<dbReference type="InterPro" id="IPR017978">
    <property type="entry name" value="GPCR_3_C"/>
</dbReference>
<feature type="transmembrane region" description="Helical" evidence="7">
    <location>
        <begin position="510"/>
        <end position="529"/>
    </location>
</feature>
<dbReference type="STRING" id="1754190.A0A1Y2D8G9"/>
<keyword evidence="4 7" id="KW-0472">Membrane</keyword>
<gene>
    <name evidence="9" type="ORF">LY90DRAFT_701988</name>
</gene>
<feature type="transmembrane region" description="Helical" evidence="7">
    <location>
        <begin position="635"/>
        <end position="655"/>
    </location>
</feature>
<feature type="transmembrane region" description="Helical" evidence="7">
    <location>
        <begin position="549"/>
        <end position="566"/>
    </location>
</feature>
<evidence type="ECO:0000256" key="1">
    <source>
        <dbReference type="ARBA" id="ARBA00004141"/>
    </source>
</evidence>
<evidence type="ECO:0000313" key="9">
    <source>
        <dbReference type="EMBL" id="ORY55559.1"/>
    </source>
</evidence>
<dbReference type="EMBL" id="MCOG01000077">
    <property type="protein sequence ID" value="ORY55559.1"/>
    <property type="molecule type" value="Genomic_DNA"/>
</dbReference>
<feature type="domain" description="G-protein coupled receptors family 3 profile" evidence="8">
    <location>
        <begin position="475"/>
        <end position="743"/>
    </location>
</feature>
<dbReference type="PANTHER" id="PTHR24060">
    <property type="entry name" value="METABOTROPIC GLUTAMATE RECEPTOR"/>
    <property type="match status" value="1"/>
</dbReference>
<accession>A0A1Y2D8G9</accession>
<comment type="subcellular location">
    <subcellularLocation>
        <location evidence="1">Membrane</location>
        <topology evidence="1">Multi-pass membrane protein</topology>
    </subcellularLocation>
</comment>
<name>A0A1Y2D8G9_9FUNG</name>
<feature type="compositionally biased region" description="Low complexity" evidence="6">
    <location>
        <begin position="846"/>
        <end position="857"/>
    </location>
</feature>
<evidence type="ECO:0000256" key="3">
    <source>
        <dbReference type="ARBA" id="ARBA00022989"/>
    </source>
</evidence>
<dbReference type="Proteomes" id="UP000193920">
    <property type="component" value="Unassembled WGS sequence"/>
</dbReference>
<feature type="transmembrane region" description="Helical" evidence="7">
    <location>
        <begin position="586"/>
        <end position="604"/>
    </location>
</feature>
<evidence type="ECO:0000256" key="4">
    <source>
        <dbReference type="ARBA" id="ARBA00023136"/>
    </source>
</evidence>
<reference evidence="9 10" key="1">
    <citation type="submission" date="2016-08" db="EMBL/GenBank/DDBJ databases">
        <title>A Parts List for Fungal Cellulosomes Revealed by Comparative Genomics.</title>
        <authorList>
            <consortium name="DOE Joint Genome Institute"/>
            <person name="Haitjema C.H."/>
            <person name="Gilmore S.P."/>
            <person name="Henske J.K."/>
            <person name="Solomon K.V."/>
            <person name="De Groot R."/>
            <person name="Kuo A."/>
            <person name="Mondo S.J."/>
            <person name="Salamov A.A."/>
            <person name="Labutti K."/>
            <person name="Zhao Z."/>
            <person name="Chiniquy J."/>
            <person name="Barry K."/>
            <person name="Brewer H.M."/>
            <person name="Purvine S.O."/>
            <person name="Wright A.T."/>
            <person name="Boxma B."/>
            <person name="Van Alen T."/>
            <person name="Hackstein J.H."/>
            <person name="Baker S.E."/>
            <person name="Grigoriev I.V."/>
            <person name="O'Malley M.A."/>
        </authorList>
    </citation>
    <scope>NUCLEOTIDE SEQUENCE [LARGE SCALE GENOMIC DNA]</scope>
    <source>
        <strain evidence="9 10">G1</strain>
    </source>
</reference>
<feature type="transmembrane region" description="Helical" evidence="7">
    <location>
        <begin position="701"/>
        <end position="726"/>
    </location>
</feature>
<feature type="transmembrane region" description="Helical" evidence="7">
    <location>
        <begin position="7"/>
        <end position="25"/>
    </location>
</feature>
<dbReference type="SUPFAM" id="SSF53850">
    <property type="entry name" value="Periplasmic binding protein-like II"/>
    <property type="match status" value="1"/>
</dbReference>
<keyword evidence="3 7" id="KW-1133">Transmembrane helix</keyword>
<feature type="transmembrane region" description="Helical" evidence="7">
    <location>
        <begin position="667"/>
        <end position="689"/>
    </location>
</feature>
<feature type="non-terminal residue" evidence="9">
    <location>
        <position position="954"/>
    </location>
</feature>
<dbReference type="GO" id="GO:0016020">
    <property type="term" value="C:membrane"/>
    <property type="evidence" value="ECO:0007669"/>
    <property type="project" value="UniProtKB-SubCell"/>
</dbReference>
<proteinExistence type="predicted"/>
<feature type="region of interest" description="Disordered" evidence="6">
    <location>
        <begin position="823"/>
        <end position="857"/>
    </location>
</feature>
<dbReference type="AlphaFoldDB" id="A0A1Y2D8G9"/>
<dbReference type="InterPro" id="IPR050726">
    <property type="entry name" value="mGluR"/>
</dbReference>
<evidence type="ECO:0000259" key="8">
    <source>
        <dbReference type="PROSITE" id="PS50259"/>
    </source>
</evidence>
<dbReference type="Pfam" id="PF00003">
    <property type="entry name" value="7tm_3"/>
    <property type="match status" value="1"/>
</dbReference>